<protein>
    <submittedName>
        <fullName evidence="9">Protocadherin Fat 1</fullName>
    </submittedName>
</protein>
<evidence type="ECO:0000256" key="5">
    <source>
        <dbReference type="ARBA" id="ARBA00022989"/>
    </source>
</evidence>
<accession>A0A8X6MWU1</accession>
<reference evidence="9" key="1">
    <citation type="submission" date="2020-08" db="EMBL/GenBank/DDBJ databases">
        <title>Multicomponent nature underlies the extraordinary mechanical properties of spider dragline silk.</title>
        <authorList>
            <person name="Kono N."/>
            <person name="Nakamura H."/>
            <person name="Mori M."/>
            <person name="Yoshida Y."/>
            <person name="Ohtoshi R."/>
            <person name="Malay A.D."/>
            <person name="Moran D.A.P."/>
            <person name="Tomita M."/>
            <person name="Numata K."/>
            <person name="Arakawa K."/>
        </authorList>
    </citation>
    <scope>NUCLEOTIDE SEQUENCE</scope>
</reference>
<dbReference type="SMART" id="SM00112">
    <property type="entry name" value="CA"/>
    <property type="match status" value="1"/>
</dbReference>
<dbReference type="Proteomes" id="UP000887013">
    <property type="component" value="Unassembled WGS sequence"/>
</dbReference>
<dbReference type="CDD" id="cd11304">
    <property type="entry name" value="Cadherin_repeat"/>
    <property type="match status" value="2"/>
</dbReference>
<dbReference type="EMBL" id="BMAW01051769">
    <property type="protein sequence ID" value="GFS82153.1"/>
    <property type="molecule type" value="Genomic_DNA"/>
</dbReference>
<dbReference type="InterPro" id="IPR020894">
    <property type="entry name" value="Cadherin_CS"/>
</dbReference>
<keyword evidence="4 7" id="KW-0106">Calcium</keyword>
<name>A0A8X6MWU1_NEPPI</name>
<evidence type="ECO:0000259" key="8">
    <source>
        <dbReference type="PROSITE" id="PS50268"/>
    </source>
</evidence>
<comment type="caution">
    <text evidence="9">The sequence shown here is derived from an EMBL/GenBank/DDBJ whole genome shotgun (WGS) entry which is preliminary data.</text>
</comment>
<evidence type="ECO:0000256" key="2">
    <source>
        <dbReference type="ARBA" id="ARBA00022692"/>
    </source>
</evidence>
<dbReference type="InterPro" id="IPR015919">
    <property type="entry name" value="Cadherin-like_sf"/>
</dbReference>
<dbReference type="PROSITE" id="PS50268">
    <property type="entry name" value="CADHERIN_2"/>
    <property type="match status" value="2"/>
</dbReference>
<comment type="subcellular location">
    <subcellularLocation>
        <location evidence="1">Membrane</location>
    </subcellularLocation>
</comment>
<evidence type="ECO:0000256" key="1">
    <source>
        <dbReference type="ARBA" id="ARBA00004370"/>
    </source>
</evidence>
<dbReference type="Pfam" id="PF00028">
    <property type="entry name" value="Cadherin"/>
    <property type="match status" value="1"/>
</dbReference>
<keyword evidence="2" id="KW-0812">Transmembrane</keyword>
<dbReference type="GO" id="GO:0005509">
    <property type="term" value="F:calcium ion binding"/>
    <property type="evidence" value="ECO:0007669"/>
    <property type="project" value="UniProtKB-UniRule"/>
</dbReference>
<dbReference type="PROSITE" id="PS00232">
    <property type="entry name" value="CADHERIN_1"/>
    <property type="match status" value="1"/>
</dbReference>
<dbReference type="GO" id="GO:0005886">
    <property type="term" value="C:plasma membrane"/>
    <property type="evidence" value="ECO:0007669"/>
    <property type="project" value="InterPro"/>
</dbReference>
<feature type="domain" description="Cadherin" evidence="8">
    <location>
        <begin position="28"/>
        <end position="91"/>
    </location>
</feature>
<evidence type="ECO:0000313" key="9">
    <source>
        <dbReference type="EMBL" id="GFS82153.1"/>
    </source>
</evidence>
<keyword evidence="3" id="KW-0677">Repeat</keyword>
<organism evidence="9 10">
    <name type="scientific">Nephila pilipes</name>
    <name type="common">Giant wood spider</name>
    <name type="synonym">Nephila maculata</name>
    <dbReference type="NCBI Taxonomy" id="299642"/>
    <lineage>
        <taxon>Eukaryota</taxon>
        <taxon>Metazoa</taxon>
        <taxon>Ecdysozoa</taxon>
        <taxon>Arthropoda</taxon>
        <taxon>Chelicerata</taxon>
        <taxon>Arachnida</taxon>
        <taxon>Araneae</taxon>
        <taxon>Araneomorphae</taxon>
        <taxon>Entelegynae</taxon>
        <taxon>Araneoidea</taxon>
        <taxon>Nephilidae</taxon>
        <taxon>Nephila</taxon>
    </lineage>
</organism>
<dbReference type="GO" id="GO:0007156">
    <property type="term" value="P:homophilic cell adhesion via plasma membrane adhesion molecules"/>
    <property type="evidence" value="ECO:0007669"/>
    <property type="project" value="InterPro"/>
</dbReference>
<keyword evidence="5" id="KW-1133">Transmembrane helix</keyword>
<sequence>MSHTPSSQSHKRLQNRICSAILWVSCCFSRTGKRAGNIRTRAVLDRETSLRYWLTVIAQDRGAVPLTSRLDVYVEVEDENDNIPLTFEPVYYSNIPENSPEGTTVVKMEAFDLDVNPDQRISYHITAGDPHSYFSLDSATVPQRIICNELKDFFCIGMNFRVPDDSKRSKVHNETSFPGGCYLFSKITPAAI</sequence>
<keyword evidence="6" id="KW-0472">Membrane</keyword>
<dbReference type="Gene3D" id="2.60.40.60">
    <property type="entry name" value="Cadherins"/>
    <property type="match status" value="2"/>
</dbReference>
<keyword evidence="10" id="KW-1185">Reference proteome</keyword>
<dbReference type="OrthoDB" id="6252479at2759"/>
<evidence type="ECO:0000256" key="3">
    <source>
        <dbReference type="ARBA" id="ARBA00022737"/>
    </source>
</evidence>
<evidence type="ECO:0000256" key="4">
    <source>
        <dbReference type="ARBA" id="ARBA00022837"/>
    </source>
</evidence>
<dbReference type="AlphaFoldDB" id="A0A8X6MWU1"/>
<gene>
    <name evidence="9" type="primary">FAT1</name>
    <name evidence="9" type="ORF">NPIL_112511</name>
</gene>
<feature type="domain" description="Cadherin" evidence="8">
    <location>
        <begin position="87"/>
        <end position="146"/>
    </location>
</feature>
<evidence type="ECO:0000313" key="10">
    <source>
        <dbReference type="Proteomes" id="UP000887013"/>
    </source>
</evidence>
<evidence type="ECO:0000256" key="6">
    <source>
        <dbReference type="ARBA" id="ARBA00023136"/>
    </source>
</evidence>
<dbReference type="InterPro" id="IPR002126">
    <property type="entry name" value="Cadherin-like_dom"/>
</dbReference>
<dbReference type="SUPFAM" id="SSF49313">
    <property type="entry name" value="Cadherin-like"/>
    <property type="match status" value="2"/>
</dbReference>
<proteinExistence type="predicted"/>
<dbReference type="PANTHER" id="PTHR24026">
    <property type="entry name" value="FAT ATYPICAL CADHERIN-RELATED"/>
    <property type="match status" value="1"/>
</dbReference>
<dbReference type="PANTHER" id="PTHR24026:SF125">
    <property type="entry name" value="FAT-LIKE CADHERIN-RELATED TUMOR SUPPRESSOR HOMOLOG"/>
    <property type="match status" value="1"/>
</dbReference>
<evidence type="ECO:0000256" key="7">
    <source>
        <dbReference type="PROSITE-ProRule" id="PRU00043"/>
    </source>
</evidence>